<dbReference type="Gene3D" id="3.30.565.10">
    <property type="entry name" value="Histidine kinase-like ATPase, C-terminal domain"/>
    <property type="match status" value="1"/>
</dbReference>
<organism evidence="10 11">
    <name type="scientific">Haoranjiania flava</name>
    <dbReference type="NCBI Taxonomy" id="1856322"/>
    <lineage>
        <taxon>Bacteria</taxon>
        <taxon>Pseudomonadati</taxon>
        <taxon>Bacteroidota</taxon>
        <taxon>Chitinophagia</taxon>
        <taxon>Chitinophagales</taxon>
        <taxon>Chitinophagaceae</taxon>
        <taxon>Haoranjiania</taxon>
    </lineage>
</organism>
<feature type="transmembrane region" description="Helical" evidence="8">
    <location>
        <begin position="136"/>
        <end position="156"/>
    </location>
</feature>
<reference evidence="10" key="1">
    <citation type="submission" date="2022-10" db="EMBL/GenBank/DDBJ databases">
        <authorList>
            <person name="Kim H.S."/>
            <person name="Kim J.-S."/>
            <person name="Suh M.K."/>
            <person name="Eom M.K."/>
            <person name="Lee J.-S."/>
        </authorList>
    </citation>
    <scope>NUCLEOTIDE SEQUENCE</scope>
    <source>
        <strain evidence="10">LIP-5</strain>
    </source>
</reference>
<dbReference type="InterPro" id="IPR036097">
    <property type="entry name" value="HisK_dim/P_sf"/>
</dbReference>
<proteinExistence type="predicted"/>
<keyword evidence="10" id="KW-0067">ATP-binding</keyword>
<evidence type="ECO:0000256" key="8">
    <source>
        <dbReference type="SAM" id="Phobius"/>
    </source>
</evidence>
<dbReference type="PRINTS" id="PR00344">
    <property type="entry name" value="BCTRLSENSOR"/>
</dbReference>
<dbReference type="Gene3D" id="1.10.287.130">
    <property type="match status" value="1"/>
</dbReference>
<dbReference type="SUPFAM" id="SSF55874">
    <property type="entry name" value="ATPase domain of HSP90 chaperone/DNA topoisomerase II/histidine kinase"/>
    <property type="match status" value="1"/>
</dbReference>
<keyword evidence="6" id="KW-0902">Two-component regulatory system</keyword>
<name>A0AAE3IL26_9BACT</name>
<feature type="domain" description="Histidine kinase" evidence="9">
    <location>
        <begin position="317"/>
        <end position="534"/>
    </location>
</feature>
<dbReference type="GO" id="GO:0000155">
    <property type="term" value="F:phosphorelay sensor kinase activity"/>
    <property type="evidence" value="ECO:0007669"/>
    <property type="project" value="InterPro"/>
</dbReference>
<evidence type="ECO:0000256" key="2">
    <source>
        <dbReference type="ARBA" id="ARBA00012438"/>
    </source>
</evidence>
<feature type="transmembrane region" description="Helical" evidence="8">
    <location>
        <begin position="67"/>
        <end position="85"/>
    </location>
</feature>
<dbReference type="InterPro" id="IPR033425">
    <property type="entry name" value="MASE3"/>
</dbReference>
<dbReference type="SUPFAM" id="SSF47384">
    <property type="entry name" value="Homodimeric domain of signal transducing histidine kinase"/>
    <property type="match status" value="1"/>
</dbReference>
<protein>
    <recommendedName>
        <fullName evidence="2">histidine kinase</fullName>
        <ecNumber evidence="2">2.7.13.3</ecNumber>
    </recommendedName>
</protein>
<dbReference type="InterPro" id="IPR003661">
    <property type="entry name" value="HisK_dim/P_dom"/>
</dbReference>
<keyword evidence="8" id="KW-0472">Membrane</keyword>
<dbReference type="AlphaFoldDB" id="A0AAE3IL26"/>
<evidence type="ECO:0000256" key="3">
    <source>
        <dbReference type="ARBA" id="ARBA00022553"/>
    </source>
</evidence>
<dbReference type="Proteomes" id="UP001209317">
    <property type="component" value="Unassembled WGS sequence"/>
</dbReference>
<feature type="coiled-coil region" evidence="7">
    <location>
        <begin position="262"/>
        <end position="296"/>
    </location>
</feature>
<evidence type="ECO:0000313" key="11">
    <source>
        <dbReference type="Proteomes" id="UP001209317"/>
    </source>
</evidence>
<evidence type="ECO:0000256" key="5">
    <source>
        <dbReference type="ARBA" id="ARBA00022777"/>
    </source>
</evidence>
<dbReference type="PANTHER" id="PTHR43711">
    <property type="entry name" value="TWO-COMPONENT HISTIDINE KINASE"/>
    <property type="match status" value="1"/>
</dbReference>
<dbReference type="PROSITE" id="PS50109">
    <property type="entry name" value="HIS_KIN"/>
    <property type="match status" value="1"/>
</dbReference>
<keyword evidence="8" id="KW-1133">Transmembrane helix</keyword>
<dbReference type="InterPro" id="IPR036890">
    <property type="entry name" value="HATPase_C_sf"/>
</dbReference>
<keyword evidence="4" id="KW-0808">Transferase</keyword>
<keyword evidence="3" id="KW-0597">Phosphoprotein</keyword>
<evidence type="ECO:0000256" key="7">
    <source>
        <dbReference type="SAM" id="Coils"/>
    </source>
</evidence>
<keyword evidence="5" id="KW-0418">Kinase</keyword>
<sequence>MHLLNKIKSNDILTAFGFILTGLIALSVIARYNYLLFHILVELTSIVIMISLFTITWNIRKHIENHYLLVVGISSLFIGVLDLMHTVTFDGMNIIQSNVHYAPQFWIVTRLLESATLFTGFTFLKLNKRPNPTAAFLIYAAITAVIIAAILKWNILPPFYIEGHGQTAIKIYAEYVIIFILLMALFMLYQNKNYFDKRIYSYIFMSIVSAIISEICFALYFSNFDIFNQIGHYAKVITFFCIYRANVEEGFMKPAETLFKTIKANEIRYKNLSNELAAKNEEYVLLNEKYKQQNDLLKGNESKLKDLNATKDKFFSIIAHDLRNIFTPITMYSDMLAKNSMSLSPNQITGFSGNINAASRHAYNLFENLLKWSSMQSGKLVPSFEKVSIKGLLEEIKVVKTQLAGLKSIQIHFHINDHYAFADKEMVRTVLRNLVNNAIKFTSAGGSIAVTTYLENNTVVFCVKDTGIGISAAHIDKLFRIDSNITRPGTAEEKGSGLGLILCWEFVEKNNGKIWAESKEGNGSSFYFSVPEYQS</sequence>
<feature type="transmembrane region" description="Helical" evidence="8">
    <location>
        <begin position="105"/>
        <end position="124"/>
    </location>
</feature>
<feature type="transmembrane region" description="Helical" evidence="8">
    <location>
        <begin position="168"/>
        <end position="188"/>
    </location>
</feature>
<evidence type="ECO:0000313" key="10">
    <source>
        <dbReference type="EMBL" id="MCU7693804.1"/>
    </source>
</evidence>
<evidence type="ECO:0000256" key="6">
    <source>
        <dbReference type="ARBA" id="ARBA00023012"/>
    </source>
</evidence>
<dbReference type="InterPro" id="IPR050736">
    <property type="entry name" value="Sensor_HK_Regulatory"/>
</dbReference>
<comment type="caution">
    <text evidence="10">The sequence shown here is derived from an EMBL/GenBank/DDBJ whole genome shotgun (WGS) entry which is preliminary data.</text>
</comment>
<accession>A0AAE3IL26</accession>
<dbReference type="CDD" id="cd00082">
    <property type="entry name" value="HisKA"/>
    <property type="match status" value="1"/>
</dbReference>
<feature type="transmembrane region" description="Helical" evidence="8">
    <location>
        <begin position="200"/>
        <end position="221"/>
    </location>
</feature>
<dbReference type="InterPro" id="IPR003594">
    <property type="entry name" value="HATPase_dom"/>
</dbReference>
<dbReference type="InterPro" id="IPR004358">
    <property type="entry name" value="Sig_transdc_His_kin-like_C"/>
</dbReference>
<dbReference type="SMART" id="SM00388">
    <property type="entry name" value="HisKA"/>
    <property type="match status" value="1"/>
</dbReference>
<dbReference type="GO" id="GO:0005524">
    <property type="term" value="F:ATP binding"/>
    <property type="evidence" value="ECO:0007669"/>
    <property type="project" value="UniProtKB-KW"/>
</dbReference>
<dbReference type="Pfam" id="PF02518">
    <property type="entry name" value="HATPase_c"/>
    <property type="match status" value="1"/>
</dbReference>
<dbReference type="SMART" id="SM00387">
    <property type="entry name" value="HATPase_c"/>
    <property type="match status" value="1"/>
</dbReference>
<gene>
    <name evidence="10" type="ORF">OD355_04650</name>
</gene>
<dbReference type="Pfam" id="PF17159">
    <property type="entry name" value="MASE3"/>
    <property type="match status" value="1"/>
</dbReference>
<keyword evidence="7" id="KW-0175">Coiled coil</keyword>
<keyword evidence="10" id="KW-0547">Nucleotide-binding</keyword>
<evidence type="ECO:0000256" key="1">
    <source>
        <dbReference type="ARBA" id="ARBA00000085"/>
    </source>
</evidence>
<dbReference type="EC" id="2.7.13.3" evidence="2"/>
<feature type="transmembrane region" description="Helical" evidence="8">
    <location>
        <begin position="35"/>
        <end position="55"/>
    </location>
</feature>
<evidence type="ECO:0000259" key="9">
    <source>
        <dbReference type="PROSITE" id="PS50109"/>
    </source>
</evidence>
<keyword evidence="8" id="KW-0812">Transmembrane</keyword>
<dbReference type="InterPro" id="IPR005467">
    <property type="entry name" value="His_kinase_dom"/>
</dbReference>
<feature type="transmembrane region" description="Helical" evidence="8">
    <location>
        <begin position="12"/>
        <end position="29"/>
    </location>
</feature>
<dbReference type="EMBL" id="JAOTPL010000004">
    <property type="protein sequence ID" value="MCU7693804.1"/>
    <property type="molecule type" value="Genomic_DNA"/>
</dbReference>
<keyword evidence="11" id="KW-1185">Reference proteome</keyword>
<evidence type="ECO:0000256" key="4">
    <source>
        <dbReference type="ARBA" id="ARBA00022679"/>
    </source>
</evidence>
<dbReference type="RefSeq" id="WP_263037291.1">
    <property type="nucleotide sequence ID" value="NZ_JAOTPL010000004.1"/>
</dbReference>
<dbReference type="PANTHER" id="PTHR43711:SF1">
    <property type="entry name" value="HISTIDINE KINASE 1"/>
    <property type="match status" value="1"/>
</dbReference>
<comment type="catalytic activity">
    <reaction evidence="1">
        <text>ATP + protein L-histidine = ADP + protein N-phospho-L-histidine.</text>
        <dbReference type="EC" id="2.7.13.3"/>
    </reaction>
</comment>